<dbReference type="InterPro" id="IPR022739">
    <property type="entry name" value="Polyphenol_oxidase_cen"/>
</dbReference>
<dbReference type="Pfam" id="PF00264">
    <property type="entry name" value="Tyrosinase"/>
    <property type="match status" value="1"/>
</dbReference>
<dbReference type="Pfam" id="PF12143">
    <property type="entry name" value="PPO1_KFDV"/>
    <property type="match status" value="1"/>
</dbReference>
<keyword evidence="3" id="KW-0479">Metal-binding</keyword>
<dbReference type="PANTHER" id="PTHR11474">
    <property type="entry name" value="TYROSINASE FAMILY MEMBER"/>
    <property type="match status" value="1"/>
</dbReference>
<evidence type="ECO:0000259" key="8">
    <source>
        <dbReference type="PROSITE" id="PS00498"/>
    </source>
</evidence>
<dbReference type="PRINTS" id="PR00092">
    <property type="entry name" value="TYROSINASE"/>
</dbReference>
<evidence type="ECO:0000313" key="10">
    <source>
        <dbReference type="Proteomes" id="UP001341281"/>
    </source>
</evidence>
<dbReference type="InterPro" id="IPR050316">
    <property type="entry name" value="Tyrosinase/Hemocyanin"/>
</dbReference>
<dbReference type="GO" id="GO:0046872">
    <property type="term" value="F:metal ion binding"/>
    <property type="evidence" value="ECO:0007669"/>
    <property type="project" value="UniProtKB-KW"/>
</dbReference>
<dbReference type="SUPFAM" id="SSF48056">
    <property type="entry name" value="Di-copper centre-containing domain"/>
    <property type="match status" value="1"/>
</dbReference>
<dbReference type="InterPro" id="IPR008922">
    <property type="entry name" value="Di-copper_centre_dom_sf"/>
</dbReference>
<dbReference type="Pfam" id="PF12142">
    <property type="entry name" value="PPO1_DWL"/>
    <property type="match status" value="1"/>
</dbReference>
<keyword evidence="6" id="KW-0186">Copper</keyword>
<name>A0AAQ3UL81_PASNO</name>
<dbReference type="PANTHER" id="PTHR11474:SF86">
    <property type="entry name" value="TYROSINASE COPPER-BINDING DOMAIN-CONTAINING PROTEIN"/>
    <property type="match status" value="1"/>
</dbReference>
<dbReference type="InterPro" id="IPR022740">
    <property type="entry name" value="Polyphenol_oxidase_C"/>
</dbReference>
<evidence type="ECO:0000313" key="9">
    <source>
        <dbReference type="EMBL" id="WVZ94653.1"/>
    </source>
</evidence>
<dbReference type="PROSITE" id="PS00498">
    <property type="entry name" value="TYROSINASE_2"/>
    <property type="match status" value="1"/>
</dbReference>
<organism evidence="9 10">
    <name type="scientific">Paspalum notatum var. saurae</name>
    <dbReference type="NCBI Taxonomy" id="547442"/>
    <lineage>
        <taxon>Eukaryota</taxon>
        <taxon>Viridiplantae</taxon>
        <taxon>Streptophyta</taxon>
        <taxon>Embryophyta</taxon>
        <taxon>Tracheophyta</taxon>
        <taxon>Spermatophyta</taxon>
        <taxon>Magnoliopsida</taxon>
        <taxon>Liliopsida</taxon>
        <taxon>Poales</taxon>
        <taxon>Poaceae</taxon>
        <taxon>PACMAD clade</taxon>
        <taxon>Panicoideae</taxon>
        <taxon>Andropogonodae</taxon>
        <taxon>Paspaleae</taxon>
        <taxon>Paspalinae</taxon>
        <taxon>Paspalum</taxon>
    </lineage>
</organism>
<keyword evidence="5" id="KW-0560">Oxidoreductase</keyword>
<dbReference type="GO" id="GO:0004097">
    <property type="term" value="F:catechol oxidase activity"/>
    <property type="evidence" value="ECO:0007669"/>
    <property type="project" value="InterPro"/>
</dbReference>
<reference evidence="9 10" key="1">
    <citation type="submission" date="2024-02" db="EMBL/GenBank/DDBJ databases">
        <title>High-quality chromosome-scale genome assembly of Pensacola bahiagrass (Paspalum notatum Flugge var. saurae).</title>
        <authorList>
            <person name="Vega J.M."/>
            <person name="Podio M."/>
            <person name="Orjuela J."/>
            <person name="Siena L.A."/>
            <person name="Pessino S.C."/>
            <person name="Combes M.C."/>
            <person name="Mariac C."/>
            <person name="Albertini E."/>
            <person name="Pupilli F."/>
            <person name="Ortiz J.P.A."/>
            <person name="Leblanc O."/>
        </authorList>
    </citation>
    <scope>NUCLEOTIDE SEQUENCE [LARGE SCALE GENOMIC DNA]</scope>
    <source>
        <strain evidence="9">R1</strain>
        <tissue evidence="9">Leaf</tissue>
    </source>
</reference>
<dbReference type="Proteomes" id="UP001341281">
    <property type="component" value="Chromosome 09"/>
</dbReference>
<evidence type="ECO:0000256" key="3">
    <source>
        <dbReference type="ARBA" id="ARBA00022723"/>
    </source>
</evidence>
<evidence type="ECO:0000256" key="1">
    <source>
        <dbReference type="ARBA" id="ARBA00001973"/>
    </source>
</evidence>
<comment type="cofactor">
    <cofactor evidence="1">
        <name>Cu(2+)</name>
        <dbReference type="ChEBI" id="CHEBI:29036"/>
    </cofactor>
</comment>
<dbReference type="Gene3D" id="1.10.1280.10">
    <property type="entry name" value="Di-copper center containing domain from catechol oxidase"/>
    <property type="match status" value="1"/>
</dbReference>
<dbReference type="InterPro" id="IPR002227">
    <property type="entry name" value="Tyrosinase_Cu-bd"/>
</dbReference>
<keyword evidence="10" id="KW-1185">Reference proteome</keyword>
<gene>
    <name evidence="9" type="ORF">U9M48_040519</name>
</gene>
<evidence type="ECO:0000256" key="2">
    <source>
        <dbReference type="ARBA" id="ARBA00009928"/>
    </source>
</evidence>
<accession>A0AAQ3UL81</accession>
<dbReference type="EMBL" id="CP144753">
    <property type="protein sequence ID" value="WVZ94653.1"/>
    <property type="molecule type" value="Genomic_DNA"/>
</dbReference>
<evidence type="ECO:0000256" key="5">
    <source>
        <dbReference type="ARBA" id="ARBA00023002"/>
    </source>
</evidence>
<comment type="similarity">
    <text evidence="2">Belongs to the tyrosinase family.</text>
</comment>
<keyword evidence="7" id="KW-1015">Disulfide bond</keyword>
<evidence type="ECO:0000256" key="7">
    <source>
        <dbReference type="ARBA" id="ARBA00023157"/>
    </source>
</evidence>
<dbReference type="AlphaFoldDB" id="A0AAQ3UL81"/>
<evidence type="ECO:0000256" key="6">
    <source>
        <dbReference type="ARBA" id="ARBA00023008"/>
    </source>
</evidence>
<feature type="domain" description="Tyrosinase copper-binding" evidence="8">
    <location>
        <begin position="398"/>
        <end position="409"/>
    </location>
</feature>
<evidence type="ECO:0000256" key="4">
    <source>
        <dbReference type="ARBA" id="ARBA00022784"/>
    </source>
</evidence>
<protein>
    <recommendedName>
        <fullName evidence="8">Tyrosinase copper-binding domain-containing protein</fullName>
    </recommendedName>
</protein>
<proteinExistence type="inferred from homology"/>
<sequence length="633" mass="69335">MNGCMARVCAGSSTLVPFSPVTSTTPACPSKKTTVAASRRSRSVSCKATGGDEGLLWLPRREVLTGLTGVAAGLVGYPGLASAEDTCLKGDKVTEKIVECTDPAGGKIPCPPTSTSKIIDFKPESAVRRIRHPAHLLSRENQEKYKEAVAKMKALPAEHPLSFTEQAAIHEAYCDGHYRFDPTNKDRPFDVHFSWIFGPWHRMSLYFYERALGQLIGDDTFALPYWNWDTPAGMVVPPIFRGASANPLYDTNRNSMLVDKLLDLDYLTSLQKPGGAVILPFDESPHSDKYKELVYSNLALLHQQQIRGGRGARNFLGEKFCTEASVKSQGLTTNELRDKKTKAQGSLERMAHTSLHMWVGKNPPSGVACSADTGGVLAHDGNYNCRNDMGFLGSSGRDPLFYSHHANVDRLWHIWSTKLRGKGFPDPEWLDTSFVFYDGIDNPQRVRIKFRDVLDAANLGYTYDKESEKDLPWVKCDLRTLVPHDKGAAPRAKTRGAAPAQYPLTLNKGTPVEVPDVALPAAEPGKQRVLIIDGIVYDPADQNKFDVAINVPKEKVGEVGPTHVEYAGSFSIVPSSKEGGGDLEGKVALCIEEVLKDIGAASDEDVDVVLVPRTAADIKLSVPPVIENFDRDD</sequence>
<keyword evidence="4" id="KW-0883">Thioether bond</keyword>